<dbReference type="PROSITE" id="PS51918">
    <property type="entry name" value="RADICAL_SAM"/>
    <property type="match status" value="1"/>
</dbReference>
<evidence type="ECO:0000256" key="1">
    <source>
        <dbReference type="ARBA" id="ARBA00022485"/>
    </source>
</evidence>
<keyword evidence="2 8" id="KW-0949">S-adenosyl-L-methionine</keyword>
<dbReference type="InterPro" id="IPR013785">
    <property type="entry name" value="Aldolase_TIM"/>
</dbReference>
<dbReference type="Pfam" id="PF04055">
    <property type="entry name" value="Radical_SAM"/>
    <property type="match status" value="1"/>
</dbReference>
<keyword evidence="3 8" id="KW-0479">Metal-binding</keyword>
<dbReference type="Gene3D" id="3.20.20.70">
    <property type="entry name" value="Aldolase class I"/>
    <property type="match status" value="1"/>
</dbReference>
<evidence type="ECO:0000313" key="10">
    <source>
        <dbReference type="EMBL" id="TXB68423.1"/>
    </source>
</evidence>
<dbReference type="EMBL" id="VOOR01000004">
    <property type="protein sequence ID" value="TXB68423.1"/>
    <property type="molecule type" value="Genomic_DNA"/>
</dbReference>
<evidence type="ECO:0000256" key="4">
    <source>
        <dbReference type="ARBA" id="ARBA00022842"/>
    </source>
</evidence>
<comment type="cofactor">
    <cofactor evidence="8">
        <name>Mg(2+)</name>
        <dbReference type="ChEBI" id="CHEBI:18420"/>
    </cofactor>
</comment>
<feature type="binding site" evidence="8">
    <location>
        <position position="99"/>
    </location>
    <ligand>
        <name>S-adenosyl-L-methionine</name>
        <dbReference type="ChEBI" id="CHEBI:59789"/>
    </ligand>
</feature>
<comment type="catalytic activity">
    <reaction evidence="8">
        <text>6-carboxy-5,6,7,8-tetrahydropterin + H(+) = 7-carboxy-7-carbaguanine + NH4(+)</text>
        <dbReference type="Rhea" id="RHEA:27974"/>
        <dbReference type="ChEBI" id="CHEBI:15378"/>
        <dbReference type="ChEBI" id="CHEBI:28938"/>
        <dbReference type="ChEBI" id="CHEBI:61032"/>
        <dbReference type="ChEBI" id="CHEBI:61036"/>
        <dbReference type="EC" id="4.3.99.3"/>
    </reaction>
</comment>
<feature type="binding site" evidence="8">
    <location>
        <position position="44"/>
    </location>
    <ligand>
        <name>Mg(2+)</name>
        <dbReference type="ChEBI" id="CHEBI:18420"/>
    </ligand>
</feature>
<feature type="binding site" evidence="8">
    <location>
        <begin position="41"/>
        <end position="43"/>
    </location>
    <ligand>
        <name>S-adenosyl-L-methionine</name>
        <dbReference type="ChEBI" id="CHEBI:59789"/>
    </ligand>
</feature>
<evidence type="ECO:0000313" key="11">
    <source>
        <dbReference type="Proteomes" id="UP000321580"/>
    </source>
</evidence>
<comment type="cofactor">
    <cofactor evidence="8">
        <name>[4Fe-4S] cluster</name>
        <dbReference type="ChEBI" id="CHEBI:49883"/>
    </cofactor>
    <text evidence="8">Binds 1 [4Fe-4S] cluster. The cluster is coordinated with 3 cysteines and an exchangeable S-adenosyl-L-methionine.</text>
</comment>
<dbReference type="EC" id="4.3.99.3" evidence="8"/>
<feature type="domain" description="Radical SAM core" evidence="9">
    <location>
        <begin position="22"/>
        <end position="243"/>
    </location>
</feature>
<keyword evidence="7 8" id="KW-0456">Lyase</keyword>
<dbReference type="PIRSF" id="PIRSF000370">
    <property type="entry name" value="QueE"/>
    <property type="match status" value="1"/>
</dbReference>
<comment type="pathway">
    <text evidence="8">Purine metabolism; 7-cyano-7-deazaguanine biosynthesis.</text>
</comment>
<dbReference type="HAMAP" id="MF_00917">
    <property type="entry name" value="QueE"/>
    <property type="match status" value="1"/>
</dbReference>
<keyword evidence="6 8" id="KW-0411">Iron-sulfur</keyword>
<organism evidence="10 11">
    <name type="scientific">Phaeodactylibacter luteus</name>
    <dbReference type="NCBI Taxonomy" id="1564516"/>
    <lineage>
        <taxon>Bacteria</taxon>
        <taxon>Pseudomonadati</taxon>
        <taxon>Bacteroidota</taxon>
        <taxon>Saprospiria</taxon>
        <taxon>Saprospirales</taxon>
        <taxon>Haliscomenobacteraceae</taxon>
        <taxon>Phaeodactylibacter</taxon>
    </lineage>
</organism>
<dbReference type="PANTHER" id="PTHR42836:SF1">
    <property type="entry name" value="7-CARBOXY-7-DEAZAGUANINE SYNTHASE"/>
    <property type="match status" value="1"/>
</dbReference>
<protein>
    <recommendedName>
        <fullName evidence="8">7-carboxy-7-deazaguanine synthase</fullName>
        <shortName evidence="8">CDG synthase</shortName>
        <ecNumber evidence="8">4.3.99.3</ecNumber>
    </recommendedName>
    <alternativeName>
        <fullName evidence="8">Queuosine biosynthesis protein QueE</fullName>
    </alternativeName>
</protein>
<dbReference type="AlphaFoldDB" id="A0A5C6S1Z9"/>
<evidence type="ECO:0000256" key="8">
    <source>
        <dbReference type="HAMAP-Rule" id="MF_00917"/>
    </source>
</evidence>
<evidence type="ECO:0000256" key="5">
    <source>
        <dbReference type="ARBA" id="ARBA00023004"/>
    </source>
</evidence>
<proteinExistence type="inferred from homology"/>
<feature type="binding site" evidence="8">
    <location>
        <position position="35"/>
    </location>
    <ligand>
        <name>[4Fe-4S] cluster</name>
        <dbReference type="ChEBI" id="CHEBI:49883"/>
        <note>4Fe-4S-S-AdoMet</note>
    </ligand>
</feature>
<keyword evidence="1 8" id="KW-0004">4Fe-4S</keyword>
<dbReference type="UniPathway" id="UPA00391"/>
<dbReference type="Proteomes" id="UP000321580">
    <property type="component" value="Unassembled WGS sequence"/>
</dbReference>
<evidence type="ECO:0000256" key="6">
    <source>
        <dbReference type="ARBA" id="ARBA00023014"/>
    </source>
</evidence>
<dbReference type="SUPFAM" id="SSF102114">
    <property type="entry name" value="Radical SAM enzymes"/>
    <property type="match status" value="1"/>
</dbReference>
<comment type="cofactor">
    <cofactor evidence="8">
        <name>S-adenosyl-L-methionine</name>
        <dbReference type="ChEBI" id="CHEBI:59789"/>
    </cofactor>
    <text evidence="8">Binds 1 S-adenosyl-L-methionine per subunit.</text>
</comment>
<feature type="binding site" evidence="8">
    <location>
        <begin position="16"/>
        <end position="18"/>
    </location>
    <ligand>
        <name>substrate</name>
    </ligand>
</feature>
<dbReference type="SFLD" id="SFLDS00029">
    <property type="entry name" value="Radical_SAM"/>
    <property type="match status" value="1"/>
</dbReference>
<comment type="similarity">
    <text evidence="8">Belongs to the radical SAM superfamily. 7-carboxy-7-deazaguanine synthase family.</text>
</comment>
<comment type="caution">
    <text evidence="10">The sequence shown here is derived from an EMBL/GenBank/DDBJ whole genome shotgun (WGS) entry which is preliminary data.</text>
</comment>
<sequence length="247" mass="28264">MKLAQPDQEPEIFYSIQGEGKNLGQPSIFVRTSLCNLHCSWCDTDYTWNWKGTRFRHDRDAEPGYEKFDKARHIAEMPLEKVAEAIAAFPCKNVVLTGGEPMLQQPQLTALMQMLGPDYWFEVETNGTLLPEPGFDERINQYNVSPKLANSNNSQKLRERPKVYRFFAQSPKAHFKFVLSDVQELEEVLALVRKYGLPPQSVYLMPEGTTAGRLAEKQAWLIEACKAHGFHFTSRLHILVYGNKRGV</sequence>
<keyword evidence="4 8" id="KW-0460">Magnesium</keyword>
<evidence type="ECO:0000259" key="9">
    <source>
        <dbReference type="PROSITE" id="PS51918"/>
    </source>
</evidence>
<dbReference type="InterPro" id="IPR007197">
    <property type="entry name" value="rSAM"/>
</dbReference>
<name>A0A5C6S1Z9_9BACT</name>
<feature type="binding site" evidence="8">
    <location>
        <begin position="145"/>
        <end position="147"/>
    </location>
    <ligand>
        <name>S-adenosyl-L-methionine</name>
        <dbReference type="ChEBI" id="CHEBI:59789"/>
    </ligand>
</feature>
<dbReference type="GO" id="GO:0008616">
    <property type="term" value="P:tRNA queuosine(34) biosynthetic process"/>
    <property type="evidence" value="ECO:0007669"/>
    <property type="project" value="UniProtKB-UniRule"/>
</dbReference>
<reference evidence="10 11" key="1">
    <citation type="submission" date="2019-08" db="EMBL/GenBank/DDBJ databases">
        <title>Genome of Phaeodactylibacter luteus.</title>
        <authorList>
            <person name="Bowman J.P."/>
        </authorList>
    </citation>
    <scope>NUCLEOTIDE SEQUENCE [LARGE SCALE GENOMIC DNA]</scope>
    <source>
        <strain evidence="10 11">KCTC 42180</strain>
    </source>
</reference>
<dbReference type="InterPro" id="IPR024924">
    <property type="entry name" value="7-CO-7-deazaguanine_synth-like"/>
</dbReference>
<dbReference type="GO" id="GO:0000287">
    <property type="term" value="F:magnesium ion binding"/>
    <property type="evidence" value="ECO:0007669"/>
    <property type="project" value="UniProtKB-UniRule"/>
</dbReference>
<keyword evidence="11" id="KW-1185">Reference proteome</keyword>
<dbReference type="GO" id="GO:0051539">
    <property type="term" value="F:4 iron, 4 sulfur cluster binding"/>
    <property type="evidence" value="ECO:0007669"/>
    <property type="project" value="UniProtKB-UniRule"/>
</dbReference>
<feature type="binding site" evidence="8">
    <location>
        <position position="97"/>
    </location>
    <ligand>
        <name>substrate</name>
    </ligand>
</feature>
<dbReference type="InterPro" id="IPR058240">
    <property type="entry name" value="rSAM_sf"/>
</dbReference>
<dbReference type="OrthoDB" id="9792276at2"/>
<evidence type="ECO:0000256" key="2">
    <source>
        <dbReference type="ARBA" id="ARBA00022691"/>
    </source>
</evidence>
<dbReference type="PANTHER" id="PTHR42836">
    <property type="entry name" value="7-CARBOXY-7-DEAZAGUANINE SYNTHASE"/>
    <property type="match status" value="1"/>
</dbReference>
<keyword evidence="8" id="KW-0671">Queuosine biosynthesis</keyword>
<comment type="function">
    <text evidence="8">Catalyzes the complex heterocyclic radical-mediated conversion of 6-carboxy-5,6,7,8-tetrahydropterin (CPH4) to 7-carboxy-7-deazaguanine (CDG), a step common to the biosynthetic pathways of all 7-deazapurine-containing compounds.</text>
</comment>
<dbReference type="GO" id="GO:0016840">
    <property type="term" value="F:carbon-nitrogen lyase activity"/>
    <property type="evidence" value="ECO:0007669"/>
    <property type="project" value="UniProtKB-UniRule"/>
</dbReference>
<comment type="caution">
    <text evidence="8">Lacks conserved residue(s) required for the propagation of feature annotation.</text>
</comment>
<dbReference type="CDD" id="cd01335">
    <property type="entry name" value="Radical_SAM"/>
    <property type="match status" value="1"/>
</dbReference>
<accession>A0A5C6S1Z9</accession>
<feature type="binding site" evidence="8">
    <location>
        <position position="31"/>
    </location>
    <ligand>
        <name>substrate</name>
    </ligand>
</feature>
<evidence type="ECO:0000256" key="3">
    <source>
        <dbReference type="ARBA" id="ARBA00022723"/>
    </source>
</evidence>
<dbReference type="GO" id="GO:1904047">
    <property type="term" value="F:S-adenosyl-L-methionine binding"/>
    <property type="evidence" value="ECO:0007669"/>
    <property type="project" value="UniProtKB-UniRule"/>
</dbReference>
<keyword evidence="5 8" id="KW-0408">Iron</keyword>
<evidence type="ECO:0000256" key="7">
    <source>
        <dbReference type="ARBA" id="ARBA00023239"/>
    </source>
</evidence>
<gene>
    <name evidence="8" type="primary">queE</name>
    <name evidence="10" type="ORF">FRY97_03095</name>
</gene>
<feature type="binding site" evidence="8">
    <location>
        <position position="42"/>
    </location>
    <ligand>
        <name>[4Fe-4S] cluster</name>
        <dbReference type="ChEBI" id="CHEBI:49883"/>
        <note>4Fe-4S-S-AdoMet</note>
    </ligand>
</feature>
<feature type="binding site" evidence="8">
    <location>
        <position position="39"/>
    </location>
    <ligand>
        <name>[4Fe-4S] cluster</name>
        <dbReference type="ChEBI" id="CHEBI:49883"/>
        <note>4Fe-4S-S-AdoMet</note>
    </ligand>
</feature>
<comment type="subunit">
    <text evidence="8">Homodimer.</text>
</comment>